<organism evidence="1 2">
    <name type="scientific">Cetraspora pellucida</name>
    <dbReference type="NCBI Taxonomy" id="1433469"/>
    <lineage>
        <taxon>Eukaryota</taxon>
        <taxon>Fungi</taxon>
        <taxon>Fungi incertae sedis</taxon>
        <taxon>Mucoromycota</taxon>
        <taxon>Glomeromycotina</taxon>
        <taxon>Glomeromycetes</taxon>
        <taxon>Diversisporales</taxon>
        <taxon>Gigasporaceae</taxon>
        <taxon>Cetraspora</taxon>
    </lineage>
</organism>
<protein>
    <submittedName>
        <fullName evidence="1">15218_t:CDS:1</fullName>
    </submittedName>
</protein>
<evidence type="ECO:0000313" key="1">
    <source>
        <dbReference type="EMBL" id="CAG8803664.1"/>
    </source>
</evidence>
<name>A0A9N9JZF5_9GLOM</name>
<keyword evidence="2" id="KW-1185">Reference proteome</keyword>
<reference evidence="1" key="1">
    <citation type="submission" date="2021-06" db="EMBL/GenBank/DDBJ databases">
        <authorList>
            <person name="Kallberg Y."/>
            <person name="Tangrot J."/>
            <person name="Rosling A."/>
        </authorList>
    </citation>
    <scope>NUCLEOTIDE SEQUENCE</scope>
    <source>
        <strain evidence="1">FL966</strain>
    </source>
</reference>
<evidence type="ECO:0000313" key="2">
    <source>
        <dbReference type="Proteomes" id="UP000789759"/>
    </source>
</evidence>
<sequence length="143" mass="16949">MIPMFNGLFKYDRCDKCFDKAAFVSKTGKPTKTCNECRQKILKTYHAMKSNDNPLYNLNPIEPNEMKKKLLESILESHELGKTIAEIVGSADGYYYIYHMVYKSEKNPHQYTFWYNCSQSCTLAKRPRKHKDLDKQRDREYIE</sequence>
<dbReference type="EMBL" id="CAJVQA010032835">
    <property type="protein sequence ID" value="CAG8803664.1"/>
    <property type="molecule type" value="Genomic_DNA"/>
</dbReference>
<accession>A0A9N9JZF5</accession>
<comment type="caution">
    <text evidence="1">The sequence shown here is derived from an EMBL/GenBank/DDBJ whole genome shotgun (WGS) entry which is preliminary data.</text>
</comment>
<dbReference type="AlphaFoldDB" id="A0A9N9JZF5"/>
<dbReference type="Proteomes" id="UP000789759">
    <property type="component" value="Unassembled WGS sequence"/>
</dbReference>
<dbReference type="OrthoDB" id="6129702at2759"/>
<proteinExistence type="predicted"/>
<gene>
    <name evidence="1" type="ORF">CPELLU_LOCUS17926</name>
</gene>